<protein>
    <recommendedName>
        <fullName evidence="3">Endonuclease/Exonuclease/phosphatase family protein</fullName>
    </recommendedName>
</protein>
<gene>
    <name evidence="1" type="ORF">SAMN05444959_13110</name>
</gene>
<dbReference type="SUPFAM" id="SSF56219">
    <property type="entry name" value="DNase I-like"/>
    <property type="match status" value="1"/>
</dbReference>
<dbReference type="EMBL" id="FZQB01000031">
    <property type="protein sequence ID" value="SNT76842.1"/>
    <property type="molecule type" value="Genomic_DNA"/>
</dbReference>
<proteinExistence type="predicted"/>
<name>A0A239Q3R9_9RHOB</name>
<sequence length="143" mass="15803">MLLNAQPVEILNVHLKAGCSEGDDAEACSTLFEQIPYLTAYAASQNDKGIPILIGGDFNRRLSQRGDEAMNTLGFNEQLGLKIMSHEGVSKCSLQDKAAIDYQIVSQSFTDLTKSVDAYEYAFTGPFENWPSDHCPNVVKYNF</sequence>
<dbReference type="Gene3D" id="3.60.10.10">
    <property type="entry name" value="Endonuclease/exonuclease/phosphatase"/>
    <property type="match status" value="1"/>
</dbReference>
<dbReference type="InterPro" id="IPR036691">
    <property type="entry name" value="Endo/exonu/phosph_ase_sf"/>
</dbReference>
<dbReference type="AlphaFoldDB" id="A0A239Q3R9"/>
<keyword evidence="2" id="KW-1185">Reference proteome</keyword>
<dbReference type="Proteomes" id="UP000198307">
    <property type="component" value="Unassembled WGS sequence"/>
</dbReference>
<reference evidence="1 2" key="1">
    <citation type="submission" date="2017-07" db="EMBL/GenBank/DDBJ databases">
        <authorList>
            <person name="Sun Z.S."/>
            <person name="Albrecht U."/>
            <person name="Echele G."/>
            <person name="Lee C.C."/>
        </authorList>
    </citation>
    <scope>NUCLEOTIDE SEQUENCE [LARGE SCALE GENOMIC DNA]</scope>
    <source>
        <strain evidence="1 2">DSM 14827</strain>
    </source>
</reference>
<organism evidence="1 2">
    <name type="scientific">Paracoccus seriniphilus</name>
    <dbReference type="NCBI Taxonomy" id="184748"/>
    <lineage>
        <taxon>Bacteria</taxon>
        <taxon>Pseudomonadati</taxon>
        <taxon>Pseudomonadota</taxon>
        <taxon>Alphaproteobacteria</taxon>
        <taxon>Rhodobacterales</taxon>
        <taxon>Paracoccaceae</taxon>
        <taxon>Paracoccus</taxon>
    </lineage>
</organism>
<evidence type="ECO:0000313" key="1">
    <source>
        <dbReference type="EMBL" id="SNT76842.1"/>
    </source>
</evidence>
<accession>A0A239Q3R9</accession>
<evidence type="ECO:0008006" key="3">
    <source>
        <dbReference type="Google" id="ProtNLM"/>
    </source>
</evidence>
<evidence type="ECO:0000313" key="2">
    <source>
        <dbReference type="Proteomes" id="UP000198307"/>
    </source>
</evidence>